<dbReference type="Proteomes" id="UP000265140">
    <property type="component" value="Chromosome 8"/>
</dbReference>
<evidence type="ECO:0000256" key="2">
    <source>
        <dbReference type="SAM" id="MobiDB-lite"/>
    </source>
</evidence>
<dbReference type="RefSeq" id="XP_034149720.1">
    <property type="nucleotide sequence ID" value="XM_034293829.1"/>
</dbReference>
<evidence type="ECO:0008006" key="5">
    <source>
        <dbReference type="Google" id="ProtNLM"/>
    </source>
</evidence>
<dbReference type="PANTHER" id="PTHR21255:SF61">
    <property type="entry name" value="TCTEX1 DOMAIN CONTAINING 1"/>
    <property type="match status" value="1"/>
</dbReference>
<name>A0AAY5JWA4_ESOLU</name>
<dbReference type="PANTHER" id="PTHR21255">
    <property type="entry name" value="T-COMPLEX-ASSOCIATED-TESTIS-EXPRESSED 1/ DYNEIN LIGHT CHAIN"/>
    <property type="match status" value="1"/>
</dbReference>
<evidence type="ECO:0000256" key="1">
    <source>
        <dbReference type="ARBA" id="ARBA00005361"/>
    </source>
</evidence>
<dbReference type="AlphaFoldDB" id="A0AAY5JWA4"/>
<evidence type="ECO:0000313" key="4">
    <source>
        <dbReference type="Proteomes" id="UP000265140"/>
    </source>
</evidence>
<dbReference type="CDD" id="cd21451">
    <property type="entry name" value="DLC-like_TCTEX1D"/>
    <property type="match status" value="1"/>
</dbReference>
<protein>
    <recommendedName>
        <fullName evidence="5">Tctex1 domain containing 4</fullName>
    </recommendedName>
</protein>
<dbReference type="GeneID" id="117594803"/>
<dbReference type="Gene3D" id="3.30.1140.40">
    <property type="entry name" value="Tctex-1"/>
    <property type="match status" value="1"/>
</dbReference>
<dbReference type="Pfam" id="PF03645">
    <property type="entry name" value="Tctex-1"/>
    <property type="match status" value="1"/>
</dbReference>
<dbReference type="InterPro" id="IPR038586">
    <property type="entry name" value="Tctex-1-like_sf"/>
</dbReference>
<dbReference type="GeneTree" id="ENSGT00970000198027"/>
<sequence length="219" mass="23656">MEKSKEAAKHSQGRKGSSTSTKESQEKVPLGDPVLPCRLSFRPAAPRQANTQALRPGLFSMQGLLAAQKFSRGLKERVAQKIGASKVLARKLTVIVNEQVSAGSAEPTERFPSGLAGQLLQDLLWSRLEAVASSAACCGSVVKALSEEARALLRTVCPPRYRLVCTVTLVQLSPEGQQGKGLILASRCLWDPHADKGVSYTHQSQQMCCTANVFAVYYE</sequence>
<accession>A0AAY5JWA4</accession>
<dbReference type="GO" id="GO:0045505">
    <property type="term" value="F:dynein intermediate chain binding"/>
    <property type="evidence" value="ECO:0007669"/>
    <property type="project" value="TreeGrafter"/>
</dbReference>
<reference evidence="3 4" key="1">
    <citation type="submission" date="2020-02" db="EMBL/GenBank/DDBJ databases">
        <title>Esox lucius (northern pike) genome, fEsoLuc1, primary haplotype.</title>
        <authorList>
            <person name="Myers G."/>
            <person name="Karagic N."/>
            <person name="Meyer A."/>
            <person name="Pippel M."/>
            <person name="Reichard M."/>
            <person name="Winkler S."/>
            <person name="Tracey A."/>
            <person name="Sims Y."/>
            <person name="Howe K."/>
            <person name="Rhie A."/>
            <person name="Formenti G."/>
            <person name="Durbin R."/>
            <person name="Fedrigo O."/>
            <person name="Jarvis E.D."/>
        </authorList>
    </citation>
    <scope>NUCLEOTIDE SEQUENCE [LARGE SCALE GENOMIC DNA]</scope>
</reference>
<organism evidence="3 4">
    <name type="scientific">Esox lucius</name>
    <name type="common">Northern pike</name>
    <dbReference type="NCBI Taxonomy" id="8010"/>
    <lineage>
        <taxon>Eukaryota</taxon>
        <taxon>Metazoa</taxon>
        <taxon>Chordata</taxon>
        <taxon>Craniata</taxon>
        <taxon>Vertebrata</taxon>
        <taxon>Euteleostomi</taxon>
        <taxon>Actinopterygii</taxon>
        <taxon>Neopterygii</taxon>
        <taxon>Teleostei</taxon>
        <taxon>Protacanthopterygii</taxon>
        <taxon>Esociformes</taxon>
        <taxon>Esocidae</taxon>
        <taxon>Esox</taxon>
    </lineage>
</organism>
<dbReference type="InterPro" id="IPR005334">
    <property type="entry name" value="Tctex-1-like"/>
</dbReference>
<dbReference type="GO" id="GO:0007018">
    <property type="term" value="P:microtubule-based movement"/>
    <property type="evidence" value="ECO:0007669"/>
    <property type="project" value="TreeGrafter"/>
</dbReference>
<dbReference type="GO" id="GO:0005737">
    <property type="term" value="C:cytoplasm"/>
    <property type="evidence" value="ECO:0007669"/>
    <property type="project" value="TreeGrafter"/>
</dbReference>
<reference evidence="3" key="3">
    <citation type="submission" date="2025-09" db="UniProtKB">
        <authorList>
            <consortium name="Ensembl"/>
        </authorList>
    </citation>
    <scope>IDENTIFICATION</scope>
</reference>
<keyword evidence="4" id="KW-1185">Reference proteome</keyword>
<feature type="region of interest" description="Disordered" evidence="2">
    <location>
        <begin position="1"/>
        <end position="35"/>
    </location>
</feature>
<dbReference type="GO" id="GO:0005868">
    <property type="term" value="C:cytoplasmic dynein complex"/>
    <property type="evidence" value="ECO:0007669"/>
    <property type="project" value="TreeGrafter"/>
</dbReference>
<proteinExistence type="inferred from homology"/>
<evidence type="ECO:0000313" key="3">
    <source>
        <dbReference type="Ensembl" id="ENSELUP00000080576.1"/>
    </source>
</evidence>
<dbReference type="Ensembl" id="ENSELUT00000089206.1">
    <property type="protein sequence ID" value="ENSELUP00000080576.1"/>
    <property type="gene ID" value="ENSELUG00000042260.1"/>
</dbReference>
<reference evidence="3" key="2">
    <citation type="submission" date="2025-08" db="UniProtKB">
        <authorList>
            <consortium name="Ensembl"/>
        </authorList>
    </citation>
    <scope>IDENTIFICATION</scope>
</reference>
<comment type="similarity">
    <text evidence="1">Belongs to the dynein light chain Tctex-type family.</text>
</comment>